<comment type="caution">
    <text evidence="3">The sequence shown here is derived from an EMBL/GenBank/DDBJ whole genome shotgun (WGS) entry which is preliminary data.</text>
</comment>
<gene>
    <name evidence="3" type="ORF">E2986_12055</name>
</gene>
<dbReference type="GO" id="GO:0005524">
    <property type="term" value="F:ATP binding"/>
    <property type="evidence" value="ECO:0007669"/>
    <property type="project" value="InterPro"/>
</dbReference>
<comment type="caution">
    <text evidence="1">Lacks conserved residue(s) required for the propagation of feature annotation.</text>
</comment>
<name>A0A833W8A5_9HYME</name>
<dbReference type="Proteomes" id="UP000655588">
    <property type="component" value="Unassembled WGS sequence"/>
</dbReference>
<dbReference type="PROSITE" id="PS50067">
    <property type="entry name" value="KINESIN_MOTOR_2"/>
    <property type="match status" value="1"/>
</dbReference>
<dbReference type="GO" id="GO:0003777">
    <property type="term" value="F:microtubule motor activity"/>
    <property type="evidence" value="ECO:0007669"/>
    <property type="project" value="InterPro"/>
</dbReference>
<dbReference type="AlphaFoldDB" id="A0A833W8A5"/>
<accession>A0A833W8A5</accession>
<organism evidence="3 4">
    <name type="scientific">Frieseomelitta varia</name>
    <dbReference type="NCBI Taxonomy" id="561572"/>
    <lineage>
        <taxon>Eukaryota</taxon>
        <taxon>Metazoa</taxon>
        <taxon>Ecdysozoa</taxon>
        <taxon>Arthropoda</taxon>
        <taxon>Hexapoda</taxon>
        <taxon>Insecta</taxon>
        <taxon>Pterygota</taxon>
        <taxon>Neoptera</taxon>
        <taxon>Endopterygota</taxon>
        <taxon>Hymenoptera</taxon>
        <taxon>Apocrita</taxon>
        <taxon>Aculeata</taxon>
        <taxon>Apoidea</taxon>
        <taxon>Anthophila</taxon>
        <taxon>Apidae</taxon>
        <taxon>Frieseomelitta</taxon>
    </lineage>
</organism>
<dbReference type="InterPro" id="IPR001752">
    <property type="entry name" value="Kinesin_motor_dom"/>
</dbReference>
<sequence>MTDNDDKSINEKNIKIFIRMFPLERPCDSCARVDMKHKKIYVRRLQEIQSNRIAVPKKPSYWCFRTDGIFCDSSQEEIYRVTTDDLVSK</sequence>
<evidence type="ECO:0000256" key="1">
    <source>
        <dbReference type="PROSITE-ProRule" id="PRU00283"/>
    </source>
</evidence>
<feature type="domain" description="Kinesin motor" evidence="2">
    <location>
        <begin position="13"/>
        <end position="89"/>
    </location>
</feature>
<comment type="similarity">
    <text evidence="1">Belongs to the TRAFAC class myosin-kinesin ATPase superfamily. Kinesin family.</text>
</comment>
<protein>
    <recommendedName>
        <fullName evidence="2">Kinesin motor domain-containing protein</fullName>
    </recommendedName>
</protein>
<dbReference type="EMBL" id="WNWW01000498">
    <property type="protein sequence ID" value="KAF3424078.1"/>
    <property type="molecule type" value="Genomic_DNA"/>
</dbReference>
<proteinExistence type="inferred from homology"/>
<evidence type="ECO:0000313" key="4">
    <source>
        <dbReference type="Proteomes" id="UP000655588"/>
    </source>
</evidence>
<evidence type="ECO:0000313" key="3">
    <source>
        <dbReference type="EMBL" id="KAF3424078.1"/>
    </source>
</evidence>
<dbReference type="GO" id="GO:0007018">
    <property type="term" value="P:microtubule-based movement"/>
    <property type="evidence" value="ECO:0007669"/>
    <property type="project" value="InterPro"/>
</dbReference>
<reference evidence="3" key="1">
    <citation type="submission" date="2019-11" db="EMBL/GenBank/DDBJ databases">
        <title>The nuclear and mitochondrial genomes of Frieseomelitta varia - a highly eusocial stingless bee (Meliponini) with a permanently sterile worker caste.</title>
        <authorList>
            <person name="Freitas F.C.P."/>
            <person name="Lourenco A.P."/>
            <person name="Nunes F.M.F."/>
            <person name="Paschoal A.R."/>
            <person name="Abreu F.C.P."/>
            <person name="Barbin F.O."/>
            <person name="Bataglia L."/>
            <person name="Cardoso-Junior C.A.M."/>
            <person name="Cervoni M.S."/>
            <person name="Silva S.R."/>
            <person name="Dalarmi F."/>
            <person name="Del Lama M.A."/>
            <person name="Depintor T.S."/>
            <person name="Ferreira K.M."/>
            <person name="Goria P.S."/>
            <person name="Jaskot M.C."/>
            <person name="Lago D.C."/>
            <person name="Luna-Lucena D."/>
            <person name="Moda L.M."/>
            <person name="Nascimento L."/>
            <person name="Pedrino M."/>
            <person name="Rabico F.O."/>
            <person name="Sanches F.C."/>
            <person name="Santos D.E."/>
            <person name="Santos C.G."/>
            <person name="Vieira J."/>
            <person name="Lopes T.F."/>
            <person name="Barchuk A.R."/>
            <person name="Hartfelder K."/>
            <person name="Simoes Z.L.P."/>
            <person name="Bitondi M.M.G."/>
            <person name="Pinheiro D.G."/>
        </authorList>
    </citation>
    <scope>NUCLEOTIDE SEQUENCE</scope>
    <source>
        <strain evidence="3">USP_RPSP 00005682</strain>
        <tissue evidence="3">Whole individual</tissue>
    </source>
</reference>
<keyword evidence="4" id="KW-1185">Reference proteome</keyword>
<dbReference type="GO" id="GO:0008017">
    <property type="term" value="F:microtubule binding"/>
    <property type="evidence" value="ECO:0007669"/>
    <property type="project" value="InterPro"/>
</dbReference>
<evidence type="ECO:0000259" key="2">
    <source>
        <dbReference type="PROSITE" id="PS50067"/>
    </source>
</evidence>